<protein>
    <recommendedName>
        <fullName evidence="8">TF-B3 domain-containing protein</fullName>
    </recommendedName>
</protein>
<dbReference type="InterPro" id="IPR015300">
    <property type="entry name" value="DNA-bd_pseudobarrel_sf"/>
</dbReference>
<keyword evidence="2" id="KW-0805">Transcription regulation</keyword>
<organism evidence="6 7">
    <name type="scientific">Trifolium subterraneum</name>
    <name type="common">Subterranean clover</name>
    <dbReference type="NCBI Taxonomy" id="3900"/>
    <lineage>
        <taxon>Eukaryota</taxon>
        <taxon>Viridiplantae</taxon>
        <taxon>Streptophyta</taxon>
        <taxon>Embryophyta</taxon>
        <taxon>Tracheophyta</taxon>
        <taxon>Spermatophyta</taxon>
        <taxon>Magnoliopsida</taxon>
        <taxon>eudicotyledons</taxon>
        <taxon>Gunneridae</taxon>
        <taxon>Pentapetalae</taxon>
        <taxon>rosids</taxon>
        <taxon>fabids</taxon>
        <taxon>Fabales</taxon>
        <taxon>Fabaceae</taxon>
        <taxon>Papilionoideae</taxon>
        <taxon>50 kb inversion clade</taxon>
        <taxon>NPAAA clade</taxon>
        <taxon>Hologalegina</taxon>
        <taxon>IRL clade</taxon>
        <taxon>Trifolieae</taxon>
        <taxon>Trifolium</taxon>
    </lineage>
</organism>
<reference evidence="7" key="1">
    <citation type="journal article" date="2017" name="Front. Plant Sci.">
        <title>Climate Clever Clovers: New Paradigm to Reduce the Environmental Footprint of Ruminants by Breeding Low Methanogenic Forages Utilizing Haplotype Variation.</title>
        <authorList>
            <person name="Kaur P."/>
            <person name="Appels R."/>
            <person name="Bayer P.E."/>
            <person name="Keeble-Gagnere G."/>
            <person name="Wang J."/>
            <person name="Hirakawa H."/>
            <person name="Shirasawa K."/>
            <person name="Vercoe P."/>
            <person name="Stefanova K."/>
            <person name="Durmic Z."/>
            <person name="Nichols P."/>
            <person name="Revell C."/>
            <person name="Isobe S.N."/>
            <person name="Edwards D."/>
            <person name="Erskine W."/>
        </authorList>
    </citation>
    <scope>NUCLEOTIDE SEQUENCE [LARGE SCALE GENOMIC DNA]</scope>
    <source>
        <strain evidence="7">cv. Daliak</strain>
    </source>
</reference>
<evidence type="ECO:0000313" key="6">
    <source>
        <dbReference type="EMBL" id="GAU27871.1"/>
    </source>
</evidence>
<evidence type="ECO:0000256" key="2">
    <source>
        <dbReference type="ARBA" id="ARBA00023015"/>
    </source>
</evidence>
<dbReference type="GO" id="GO:0005634">
    <property type="term" value="C:nucleus"/>
    <property type="evidence" value="ECO:0007669"/>
    <property type="project" value="UniProtKB-SubCell"/>
</dbReference>
<keyword evidence="5" id="KW-0539">Nucleus</keyword>
<evidence type="ECO:0000256" key="3">
    <source>
        <dbReference type="ARBA" id="ARBA00023125"/>
    </source>
</evidence>
<dbReference type="Proteomes" id="UP000242715">
    <property type="component" value="Unassembled WGS sequence"/>
</dbReference>
<evidence type="ECO:0000256" key="4">
    <source>
        <dbReference type="ARBA" id="ARBA00023163"/>
    </source>
</evidence>
<evidence type="ECO:0008006" key="8">
    <source>
        <dbReference type="Google" id="ProtNLM"/>
    </source>
</evidence>
<evidence type="ECO:0000313" key="7">
    <source>
        <dbReference type="Proteomes" id="UP000242715"/>
    </source>
</evidence>
<proteinExistence type="predicted"/>
<name>A0A2Z6M7G8_TRISU</name>
<dbReference type="GO" id="GO:0003677">
    <property type="term" value="F:DNA binding"/>
    <property type="evidence" value="ECO:0007669"/>
    <property type="project" value="UniProtKB-KW"/>
</dbReference>
<dbReference type="SUPFAM" id="SSF101936">
    <property type="entry name" value="DNA-binding pseudobarrel domain"/>
    <property type="match status" value="1"/>
</dbReference>
<dbReference type="OrthoDB" id="1448113at2759"/>
<evidence type="ECO:0000256" key="5">
    <source>
        <dbReference type="ARBA" id="ARBA00023242"/>
    </source>
</evidence>
<dbReference type="AlphaFoldDB" id="A0A2Z6M7G8"/>
<keyword evidence="7" id="KW-1185">Reference proteome</keyword>
<gene>
    <name evidence="6" type="ORF">TSUD_114510</name>
</gene>
<keyword evidence="4" id="KW-0804">Transcription</keyword>
<dbReference type="Gene3D" id="2.40.330.10">
    <property type="entry name" value="DNA-binding pseudobarrel domain"/>
    <property type="match status" value="1"/>
</dbReference>
<evidence type="ECO:0000256" key="1">
    <source>
        <dbReference type="ARBA" id="ARBA00004123"/>
    </source>
</evidence>
<keyword evidence="3" id="KW-0238">DNA-binding</keyword>
<comment type="subcellular location">
    <subcellularLocation>
        <location evidence="1">Nucleus</location>
    </subcellularLocation>
</comment>
<dbReference type="EMBL" id="DF973362">
    <property type="protein sequence ID" value="GAU27871.1"/>
    <property type="molecule type" value="Genomic_DNA"/>
</dbReference>
<accession>A0A2Z6M7G8</accession>
<sequence>MKWKAEKQMIVNEKESTRIEGKKMCFAKKRRNITSQAATQTMKQRNEIKINEAGEYEWERFVTESMARTNKTQKQYLPRPICRLALPVATSIMLDIQQNGDSLIKCPAEIVTAERDKFERCITKAWYDFQRSGNLQVGDKLVFKLANPPSTLMINIIKKECLS</sequence>